<organism evidence="2 3">
    <name type="scientific">Vitis vinifera</name>
    <name type="common">Grape</name>
    <dbReference type="NCBI Taxonomy" id="29760"/>
    <lineage>
        <taxon>Eukaryota</taxon>
        <taxon>Viridiplantae</taxon>
        <taxon>Streptophyta</taxon>
        <taxon>Embryophyta</taxon>
        <taxon>Tracheophyta</taxon>
        <taxon>Spermatophyta</taxon>
        <taxon>Magnoliopsida</taxon>
        <taxon>eudicotyledons</taxon>
        <taxon>Gunneridae</taxon>
        <taxon>Pentapetalae</taxon>
        <taxon>rosids</taxon>
        <taxon>Vitales</taxon>
        <taxon>Vitaceae</taxon>
        <taxon>Viteae</taxon>
        <taxon>Vitis</taxon>
    </lineage>
</organism>
<evidence type="ECO:0000313" key="3">
    <source>
        <dbReference type="Proteomes" id="UP000288805"/>
    </source>
</evidence>
<dbReference type="PANTHER" id="PTHR33592">
    <property type="entry name" value="TRANSMEMBRANE PROTEIN"/>
    <property type="match status" value="1"/>
</dbReference>
<accession>A0A438CH98</accession>
<name>A0A438CH98_VITVI</name>
<evidence type="ECO:0000256" key="1">
    <source>
        <dbReference type="SAM" id="SignalP"/>
    </source>
</evidence>
<dbReference type="AlphaFoldDB" id="A0A438CH98"/>
<feature type="chain" id="PRO_5018989300" evidence="1">
    <location>
        <begin position="20"/>
        <end position="182"/>
    </location>
</feature>
<sequence>MLILVLLFAVSNNIQQLVAIRPFIEEYASAVMEIQSLQRGPVPPSGSSPCTYIPERNHGRCTLADPRVQNLGRDRYDSAESYPPRPWPVPDRYPSWSRNCGEDQMRGSKPTKMKNKSCILELSARSKKHACLFGSPKFLPEMELSNIKSRVAGLLLSSMFSNAATVAHHSGPAWPCRTRSRC</sequence>
<feature type="signal peptide" evidence="1">
    <location>
        <begin position="1"/>
        <end position="19"/>
    </location>
</feature>
<dbReference type="PANTHER" id="PTHR33592:SF3">
    <property type="entry name" value="TRANSMEMBRANE PROTEIN"/>
    <property type="match status" value="1"/>
</dbReference>
<gene>
    <name evidence="2" type="ORF">CK203_098984</name>
</gene>
<proteinExistence type="predicted"/>
<protein>
    <submittedName>
        <fullName evidence="2">Uncharacterized protein</fullName>
    </submittedName>
</protein>
<evidence type="ECO:0000313" key="2">
    <source>
        <dbReference type="EMBL" id="RVW22590.1"/>
    </source>
</evidence>
<dbReference type="Proteomes" id="UP000288805">
    <property type="component" value="Unassembled WGS sequence"/>
</dbReference>
<dbReference type="EMBL" id="QGNW01002227">
    <property type="protein sequence ID" value="RVW22590.1"/>
    <property type="molecule type" value="Genomic_DNA"/>
</dbReference>
<keyword evidence="1" id="KW-0732">Signal</keyword>
<comment type="caution">
    <text evidence="2">The sequence shown here is derived from an EMBL/GenBank/DDBJ whole genome shotgun (WGS) entry which is preliminary data.</text>
</comment>
<reference evidence="2 3" key="1">
    <citation type="journal article" date="2018" name="PLoS Genet.">
        <title>Population sequencing reveals clonal diversity and ancestral inbreeding in the grapevine cultivar Chardonnay.</title>
        <authorList>
            <person name="Roach M.J."/>
            <person name="Johnson D.L."/>
            <person name="Bohlmann J."/>
            <person name="van Vuuren H.J."/>
            <person name="Jones S.J."/>
            <person name="Pretorius I.S."/>
            <person name="Schmidt S.A."/>
            <person name="Borneman A.R."/>
        </authorList>
    </citation>
    <scope>NUCLEOTIDE SEQUENCE [LARGE SCALE GENOMIC DNA]</scope>
    <source>
        <strain evidence="3">cv. Chardonnay</strain>
        <tissue evidence="2">Leaf</tissue>
    </source>
</reference>